<protein>
    <submittedName>
        <fullName evidence="1">Uncharacterized protein</fullName>
    </submittedName>
</protein>
<reference evidence="1" key="3">
    <citation type="journal article" date="2017" name="Nature">
        <title>Genome sequence of the progenitor of the wheat D genome Aegilops tauschii.</title>
        <authorList>
            <person name="Luo M.C."/>
            <person name="Gu Y.Q."/>
            <person name="Puiu D."/>
            <person name="Wang H."/>
            <person name="Twardziok S.O."/>
            <person name="Deal K.R."/>
            <person name="Huo N."/>
            <person name="Zhu T."/>
            <person name="Wang L."/>
            <person name="Wang Y."/>
            <person name="McGuire P.E."/>
            <person name="Liu S."/>
            <person name="Long H."/>
            <person name="Ramasamy R.K."/>
            <person name="Rodriguez J.C."/>
            <person name="Van S.L."/>
            <person name="Yuan L."/>
            <person name="Wang Z."/>
            <person name="Xia Z."/>
            <person name="Xiao L."/>
            <person name="Anderson O.D."/>
            <person name="Ouyang S."/>
            <person name="Liang Y."/>
            <person name="Zimin A.V."/>
            <person name="Pertea G."/>
            <person name="Qi P."/>
            <person name="Bennetzen J.L."/>
            <person name="Dai X."/>
            <person name="Dawson M.W."/>
            <person name="Muller H.G."/>
            <person name="Kugler K."/>
            <person name="Rivarola-Duarte L."/>
            <person name="Spannagl M."/>
            <person name="Mayer K.F.X."/>
            <person name="Lu F.H."/>
            <person name="Bevan M.W."/>
            <person name="Leroy P."/>
            <person name="Li P."/>
            <person name="You F.M."/>
            <person name="Sun Q."/>
            <person name="Liu Z."/>
            <person name="Lyons E."/>
            <person name="Wicker T."/>
            <person name="Salzberg S.L."/>
            <person name="Devos K.M."/>
            <person name="Dvorak J."/>
        </authorList>
    </citation>
    <scope>NUCLEOTIDE SEQUENCE [LARGE SCALE GENOMIC DNA]</scope>
    <source>
        <strain evidence="1">cv. AL8/78</strain>
    </source>
</reference>
<dbReference type="Gramene" id="AET6Gv20587400.2">
    <property type="protein sequence ID" value="AET6Gv20587400.2"/>
    <property type="gene ID" value="AET6Gv20587400"/>
</dbReference>
<keyword evidence="2" id="KW-1185">Reference proteome</keyword>
<dbReference type="SUPFAM" id="SSF52047">
    <property type="entry name" value="RNI-like"/>
    <property type="match status" value="1"/>
</dbReference>
<accession>A0A453P2X7</accession>
<reference evidence="2" key="1">
    <citation type="journal article" date="2014" name="Science">
        <title>Ancient hybridizations among the ancestral genomes of bread wheat.</title>
        <authorList>
            <consortium name="International Wheat Genome Sequencing Consortium,"/>
            <person name="Marcussen T."/>
            <person name="Sandve S.R."/>
            <person name="Heier L."/>
            <person name="Spannagl M."/>
            <person name="Pfeifer M."/>
            <person name="Jakobsen K.S."/>
            <person name="Wulff B.B."/>
            <person name="Steuernagel B."/>
            <person name="Mayer K.F."/>
            <person name="Olsen O.A."/>
        </authorList>
    </citation>
    <scope>NUCLEOTIDE SEQUENCE [LARGE SCALE GENOMIC DNA]</scope>
    <source>
        <strain evidence="2">cv. AL8/78</strain>
    </source>
</reference>
<evidence type="ECO:0000313" key="2">
    <source>
        <dbReference type="Proteomes" id="UP000015105"/>
    </source>
</evidence>
<dbReference type="Proteomes" id="UP000015105">
    <property type="component" value="Chromosome 6D"/>
</dbReference>
<dbReference type="Pfam" id="PF13855">
    <property type="entry name" value="LRR_8"/>
    <property type="match status" value="1"/>
</dbReference>
<reference evidence="1" key="5">
    <citation type="journal article" date="2021" name="G3 (Bethesda)">
        <title>Aegilops tauschii genome assembly Aet v5.0 features greater sequence contiguity and improved annotation.</title>
        <authorList>
            <person name="Wang L."/>
            <person name="Zhu T."/>
            <person name="Rodriguez J.C."/>
            <person name="Deal K.R."/>
            <person name="Dubcovsky J."/>
            <person name="McGuire P.E."/>
            <person name="Lux T."/>
            <person name="Spannagl M."/>
            <person name="Mayer K.F.X."/>
            <person name="Baldrich P."/>
            <person name="Meyers B.C."/>
            <person name="Huo N."/>
            <person name="Gu Y.Q."/>
            <person name="Zhou H."/>
            <person name="Devos K.M."/>
            <person name="Bennetzen J.L."/>
            <person name="Unver T."/>
            <person name="Budak H."/>
            <person name="Gulick P.J."/>
            <person name="Galiba G."/>
            <person name="Kalapos B."/>
            <person name="Nelson D.R."/>
            <person name="Li P."/>
            <person name="You F.M."/>
            <person name="Luo M.C."/>
            <person name="Dvorak J."/>
        </authorList>
    </citation>
    <scope>NUCLEOTIDE SEQUENCE [LARGE SCALE GENOMIC DNA]</scope>
    <source>
        <strain evidence="1">cv. AL8/78</strain>
    </source>
</reference>
<dbReference type="FunFam" id="3.80.10.10:FF:000378">
    <property type="entry name" value="Leucine-rich repeat family protein"/>
    <property type="match status" value="1"/>
</dbReference>
<dbReference type="EnsemblPlants" id="AET6Gv20587400.2">
    <property type="protein sequence ID" value="AET6Gv20587400.2"/>
    <property type="gene ID" value="AET6Gv20587400"/>
</dbReference>
<sequence>DFKNLESLEVCGGSITDAGVKNIKDLKALTLLNLSQNGKLTDKTLELISGLTALICLNVSNSRVSNTGLRHLKALQNLRSLTLDSCRVTANEMKKLRVTALPNLISVRPE</sequence>
<dbReference type="AlphaFoldDB" id="A0A453P2X7"/>
<organism evidence="1 2">
    <name type="scientific">Aegilops tauschii subsp. strangulata</name>
    <name type="common">Goatgrass</name>
    <dbReference type="NCBI Taxonomy" id="200361"/>
    <lineage>
        <taxon>Eukaryota</taxon>
        <taxon>Viridiplantae</taxon>
        <taxon>Streptophyta</taxon>
        <taxon>Embryophyta</taxon>
        <taxon>Tracheophyta</taxon>
        <taxon>Spermatophyta</taxon>
        <taxon>Magnoliopsida</taxon>
        <taxon>Liliopsida</taxon>
        <taxon>Poales</taxon>
        <taxon>Poaceae</taxon>
        <taxon>BOP clade</taxon>
        <taxon>Pooideae</taxon>
        <taxon>Triticodae</taxon>
        <taxon>Triticeae</taxon>
        <taxon>Triticinae</taxon>
        <taxon>Aegilops</taxon>
    </lineage>
</organism>
<reference evidence="1" key="4">
    <citation type="submission" date="2019-03" db="UniProtKB">
        <authorList>
            <consortium name="EnsemblPlants"/>
        </authorList>
    </citation>
    <scope>IDENTIFICATION</scope>
</reference>
<evidence type="ECO:0000313" key="1">
    <source>
        <dbReference type="EnsemblPlants" id="AET6Gv20587400.2"/>
    </source>
</evidence>
<name>A0A453P2X7_AEGTS</name>
<proteinExistence type="predicted"/>
<dbReference type="InterPro" id="IPR032675">
    <property type="entry name" value="LRR_dom_sf"/>
</dbReference>
<dbReference type="Gene3D" id="3.80.10.10">
    <property type="entry name" value="Ribonuclease Inhibitor"/>
    <property type="match status" value="1"/>
</dbReference>
<reference evidence="2" key="2">
    <citation type="journal article" date="2017" name="Nat. Plants">
        <title>The Aegilops tauschii genome reveals multiple impacts of transposons.</title>
        <authorList>
            <person name="Zhao G."/>
            <person name="Zou C."/>
            <person name="Li K."/>
            <person name="Wang K."/>
            <person name="Li T."/>
            <person name="Gao L."/>
            <person name="Zhang X."/>
            <person name="Wang H."/>
            <person name="Yang Z."/>
            <person name="Liu X."/>
            <person name="Jiang W."/>
            <person name="Mao L."/>
            <person name="Kong X."/>
            <person name="Jiao Y."/>
            <person name="Jia J."/>
        </authorList>
    </citation>
    <scope>NUCLEOTIDE SEQUENCE [LARGE SCALE GENOMIC DNA]</scope>
    <source>
        <strain evidence="2">cv. AL8/78</strain>
    </source>
</reference>
<dbReference type="InterPro" id="IPR001611">
    <property type="entry name" value="Leu-rich_rpt"/>
</dbReference>